<reference evidence="8" key="1">
    <citation type="journal article" date="2019" name="Int. J. Syst. Evol. Microbiol.">
        <title>The Global Catalogue of Microorganisms (GCM) 10K type strain sequencing project: providing services to taxonomists for standard genome sequencing and annotation.</title>
        <authorList>
            <consortium name="The Broad Institute Genomics Platform"/>
            <consortium name="The Broad Institute Genome Sequencing Center for Infectious Disease"/>
            <person name="Wu L."/>
            <person name="Ma J."/>
        </authorList>
    </citation>
    <scope>NUCLEOTIDE SEQUENCE [LARGE SCALE GENOMIC DNA]</scope>
    <source>
        <strain evidence="8">CGMCC 4.7106</strain>
    </source>
</reference>
<dbReference type="SUPFAM" id="SSF53649">
    <property type="entry name" value="Alkaline phosphatase-like"/>
    <property type="match status" value="1"/>
</dbReference>
<feature type="signal peptide" evidence="5">
    <location>
        <begin position="1"/>
        <end position="24"/>
    </location>
</feature>
<proteinExistence type="inferred from homology"/>
<sequence>MSGKLKLGKVIGFALILAAQNALAATPNIVYILADDMGPGDVSAYNKDGKIPTPNIDRIAAEGMKFMDAHTASAVCSPTRYGIMTGRYSWRTWLKEGVLGPYSPPLIEKERETVATFLKKAGYATAMVGKWHLGMDWKNSAPAKSKRIAAKFVDLTAPIENGPMDRGFDFVLESHPTCMFYIEGRRVEKEVKLLTAADVKERKYVHTKPDWAEDDYVQEEKLTRFASTACEWIRGNAEKPFFLYLPLTSPHNPIVPREGFLGKSGLNDHGDFVMETDWVVGEVLKTLDELKLAENTIVIFTADNGTSPSAGIPEMAKKATRPAGSTVA</sequence>
<dbReference type="PANTHER" id="PTHR42693">
    <property type="entry name" value="ARYLSULFATASE FAMILY MEMBER"/>
    <property type="match status" value="1"/>
</dbReference>
<evidence type="ECO:0000256" key="2">
    <source>
        <dbReference type="ARBA" id="ARBA00022723"/>
    </source>
</evidence>
<evidence type="ECO:0000256" key="3">
    <source>
        <dbReference type="ARBA" id="ARBA00022801"/>
    </source>
</evidence>
<evidence type="ECO:0000313" key="8">
    <source>
        <dbReference type="Proteomes" id="UP001597375"/>
    </source>
</evidence>
<accession>A0ABW5D9P8</accession>
<dbReference type="Gene3D" id="3.40.720.10">
    <property type="entry name" value="Alkaline Phosphatase, subunit A"/>
    <property type="match status" value="1"/>
</dbReference>
<evidence type="ECO:0000313" key="7">
    <source>
        <dbReference type="EMBL" id="MFD2257848.1"/>
    </source>
</evidence>
<dbReference type="InterPro" id="IPR050738">
    <property type="entry name" value="Sulfatase"/>
</dbReference>
<protein>
    <submittedName>
        <fullName evidence="7">Sulfatase-like hydrolase/transferase</fullName>
    </submittedName>
</protein>
<evidence type="ECO:0000256" key="4">
    <source>
        <dbReference type="ARBA" id="ARBA00022837"/>
    </source>
</evidence>
<evidence type="ECO:0000259" key="6">
    <source>
        <dbReference type="Pfam" id="PF00884"/>
    </source>
</evidence>
<dbReference type="InterPro" id="IPR024607">
    <property type="entry name" value="Sulfatase_CS"/>
</dbReference>
<gene>
    <name evidence="7" type="ORF">ACFSSA_14290</name>
</gene>
<comment type="similarity">
    <text evidence="1">Belongs to the sulfatase family.</text>
</comment>
<keyword evidence="2" id="KW-0479">Metal-binding</keyword>
<keyword evidence="8" id="KW-1185">Reference proteome</keyword>
<feature type="domain" description="Sulfatase N-terminal" evidence="6">
    <location>
        <begin position="27"/>
        <end position="323"/>
    </location>
</feature>
<feature type="chain" id="PRO_5045733376" evidence="5">
    <location>
        <begin position="25"/>
        <end position="328"/>
    </location>
</feature>
<dbReference type="Pfam" id="PF00884">
    <property type="entry name" value="Sulfatase"/>
    <property type="match status" value="1"/>
</dbReference>
<dbReference type="PROSITE" id="PS00149">
    <property type="entry name" value="SULFATASE_2"/>
    <property type="match status" value="1"/>
</dbReference>
<keyword evidence="5" id="KW-0732">Signal</keyword>
<dbReference type="RefSeq" id="WP_386821215.1">
    <property type="nucleotide sequence ID" value="NZ_JBHUIT010000031.1"/>
</dbReference>
<dbReference type="InterPro" id="IPR017850">
    <property type="entry name" value="Alkaline_phosphatase_core_sf"/>
</dbReference>
<organism evidence="7 8">
    <name type="scientific">Luteolibacter algae</name>
    <dbReference type="NCBI Taxonomy" id="454151"/>
    <lineage>
        <taxon>Bacteria</taxon>
        <taxon>Pseudomonadati</taxon>
        <taxon>Verrucomicrobiota</taxon>
        <taxon>Verrucomicrobiia</taxon>
        <taxon>Verrucomicrobiales</taxon>
        <taxon>Verrucomicrobiaceae</taxon>
        <taxon>Luteolibacter</taxon>
    </lineage>
</organism>
<evidence type="ECO:0000256" key="5">
    <source>
        <dbReference type="SAM" id="SignalP"/>
    </source>
</evidence>
<keyword evidence="3" id="KW-0378">Hydrolase</keyword>
<dbReference type="InterPro" id="IPR000917">
    <property type="entry name" value="Sulfatase_N"/>
</dbReference>
<name>A0ABW5D9P8_9BACT</name>
<keyword evidence="4" id="KW-0106">Calcium</keyword>
<dbReference type="PANTHER" id="PTHR42693:SF53">
    <property type="entry name" value="ENDO-4-O-SULFATASE"/>
    <property type="match status" value="1"/>
</dbReference>
<evidence type="ECO:0000256" key="1">
    <source>
        <dbReference type="ARBA" id="ARBA00008779"/>
    </source>
</evidence>
<comment type="caution">
    <text evidence="7">The sequence shown here is derived from an EMBL/GenBank/DDBJ whole genome shotgun (WGS) entry which is preliminary data.</text>
</comment>
<dbReference type="EMBL" id="JBHUIT010000031">
    <property type="protein sequence ID" value="MFD2257848.1"/>
    <property type="molecule type" value="Genomic_DNA"/>
</dbReference>
<dbReference type="Proteomes" id="UP001597375">
    <property type="component" value="Unassembled WGS sequence"/>
</dbReference>
<dbReference type="PROSITE" id="PS00523">
    <property type="entry name" value="SULFATASE_1"/>
    <property type="match status" value="1"/>
</dbReference>